<evidence type="ECO:0008006" key="5">
    <source>
        <dbReference type="Google" id="ProtNLM"/>
    </source>
</evidence>
<comment type="caution">
    <text evidence="3">The sequence shown here is derived from an EMBL/GenBank/DDBJ whole genome shotgun (WGS) entry which is preliminary data.</text>
</comment>
<keyword evidence="1" id="KW-0812">Transmembrane</keyword>
<keyword evidence="1" id="KW-1133">Transmembrane helix</keyword>
<dbReference type="Proteomes" id="UP000279259">
    <property type="component" value="Unassembled WGS sequence"/>
</dbReference>
<proteinExistence type="predicted"/>
<keyword evidence="4" id="KW-1185">Reference proteome</keyword>
<keyword evidence="2" id="KW-0732">Signal</keyword>
<dbReference type="AlphaFoldDB" id="A0A427YPA3"/>
<dbReference type="OrthoDB" id="2560253at2759"/>
<reference evidence="3 4" key="1">
    <citation type="submission" date="2018-11" db="EMBL/GenBank/DDBJ databases">
        <title>Genome sequence of Saitozyma podzolica DSM 27192.</title>
        <authorList>
            <person name="Aliyu H."/>
            <person name="Gorte O."/>
            <person name="Ochsenreither K."/>
        </authorList>
    </citation>
    <scope>NUCLEOTIDE SEQUENCE [LARGE SCALE GENOMIC DNA]</scope>
    <source>
        <strain evidence="3 4">DSM 27192</strain>
    </source>
</reference>
<evidence type="ECO:0000256" key="1">
    <source>
        <dbReference type="SAM" id="Phobius"/>
    </source>
</evidence>
<accession>A0A427YPA3</accession>
<dbReference type="EMBL" id="RSCD01000005">
    <property type="protein sequence ID" value="RSH92895.1"/>
    <property type="molecule type" value="Genomic_DNA"/>
</dbReference>
<gene>
    <name evidence="3" type="ORF">EHS25_008341</name>
</gene>
<protein>
    <recommendedName>
        <fullName evidence="5">Extracellular membrane protein CFEM domain-containing protein</fullName>
    </recommendedName>
</protein>
<sequence length="167" mass="17490">MKTRFVSILAIALGALGLVGVANASAAAQFHLDPQLDVSACWLECHNSVVAAIHNPLSKLAIAEAITINCQNDTYIETMPQCLVEYCTSAPSTAYALEYGFSWCRRAGVDVTSSLALPQSYLDGPASAYFNSTAYLTSSGVRSLSSAFTGLAMVLATTVLSASLLAV</sequence>
<keyword evidence="1" id="KW-0472">Membrane</keyword>
<evidence type="ECO:0000313" key="4">
    <source>
        <dbReference type="Proteomes" id="UP000279259"/>
    </source>
</evidence>
<feature type="chain" id="PRO_5019391507" description="Extracellular membrane protein CFEM domain-containing protein" evidence="2">
    <location>
        <begin position="25"/>
        <end position="167"/>
    </location>
</feature>
<evidence type="ECO:0000313" key="3">
    <source>
        <dbReference type="EMBL" id="RSH92895.1"/>
    </source>
</evidence>
<organism evidence="3 4">
    <name type="scientific">Saitozyma podzolica</name>
    <dbReference type="NCBI Taxonomy" id="1890683"/>
    <lineage>
        <taxon>Eukaryota</taxon>
        <taxon>Fungi</taxon>
        <taxon>Dikarya</taxon>
        <taxon>Basidiomycota</taxon>
        <taxon>Agaricomycotina</taxon>
        <taxon>Tremellomycetes</taxon>
        <taxon>Tremellales</taxon>
        <taxon>Trimorphomycetaceae</taxon>
        <taxon>Saitozyma</taxon>
    </lineage>
</organism>
<feature type="transmembrane region" description="Helical" evidence="1">
    <location>
        <begin position="147"/>
        <end position="166"/>
    </location>
</feature>
<feature type="signal peptide" evidence="2">
    <location>
        <begin position="1"/>
        <end position="24"/>
    </location>
</feature>
<evidence type="ECO:0000256" key="2">
    <source>
        <dbReference type="SAM" id="SignalP"/>
    </source>
</evidence>
<name>A0A427YPA3_9TREE</name>